<dbReference type="AlphaFoldDB" id="A0A8T2NYY7"/>
<protein>
    <submittedName>
        <fullName evidence="1">Uncharacterized protein</fullName>
    </submittedName>
</protein>
<evidence type="ECO:0000313" key="1">
    <source>
        <dbReference type="EMBL" id="KAG9344650.1"/>
    </source>
</evidence>
<evidence type="ECO:0000313" key="2">
    <source>
        <dbReference type="Proteomes" id="UP000824540"/>
    </source>
</evidence>
<keyword evidence="2" id="KW-1185">Reference proteome</keyword>
<organism evidence="1 2">
    <name type="scientific">Albula glossodonta</name>
    <name type="common">roundjaw bonefish</name>
    <dbReference type="NCBI Taxonomy" id="121402"/>
    <lineage>
        <taxon>Eukaryota</taxon>
        <taxon>Metazoa</taxon>
        <taxon>Chordata</taxon>
        <taxon>Craniata</taxon>
        <taxon>Vertebrata</taxon>
        <taxon>Euteleostomi</taxon>
        <taxon>Actinopterygii</taxon>
        <taxon>Neopterygii</taxon>
        <taxon>Teleostei</taxon>
        <taxon>Albuliformes</taxon>
        <taxon>Albulidae</taxon>
        <taxon>Albula</taxon>
    </lineage>
</organism>
<gene>
    <name evidence="1" type="ORF">JZ751_010335</name>
</gene>
<dbReference type="Proteomes" id="UP000824540">
    <property type="component" value="Unassembled WGS sequence"/>
</dbReference>
<comment type="caution">
    <text evidence="1">The sequence shown here is derived from an EMBL/GenBank/DDBJ whole genome shotgun (WGS) entry which is preliminary data.</text>
</comment>
<proteinExistence type="predicted"/>
<name>A0A8T2NYY7_9TELE</name>
<reference evidence="1" key="1">
    <citation type="thesis" date="2021" institute="BYU ScholarsArchive" country="Provo, UT, USA">
        <title>Applications of and Algorithms for Genome Assembly and Genomic Analyses with an Emphasis on Marine Teleosts.</title>
        <authorList>
            <person name="Pickett B.D."/>
        </authorList>
    </citation>
    <scope>NUCLEOTIDE SEQUENCE</scope>
    <source>
        <strain evidence="1">HI-2016</strain>
    </source>
</reference>
<accession>A0A8T2NYY7</accession>
<dbReference type="EMBL" id="JAFBMS010000019">
    <property type="protein sequence ID" value="KAG9344650.1"/>
    <property type="molecule type" value="Genomic_DNA"/>
</dbReference>
<sequence length="92" mass="10337">MIHKYIRNSGGLIHTQVFKEVAGSQKSVLDKRKVVETDHLPDVSDAKLLGWVQLNERPCFVVPPPPDTVRLSQEALSQGLLMFNVRPGYALR</sequence>